<evidence type="ECO:0000313" key="8">
    <source>
        <dbReference type="Proteomes" id="UP001157126"/>
    </source>
</evidence>
<dbReference type="RefSeq" id="WP_284303980.1">
    <property type="nucleotide sequence ID" value="NZ_BSUO01000001.1"/>
</dbReference>
<evidence type="ECO:0000313" key="7">
    <source>
        <dbReference type="EMBL" id="GMA40246.1"/>
    </source>
</evidence>
<feature type="domain" description="ATPase AAA-type core" evidence="6">
    <location>
        <begin position="163"/>
        <end position="209"/>
    </location>
</feature>
<dbReference type="InterPro" id="IPR003959">
    <property type="entry name" value="ATPase_AAA_core"/>
</dbReference>
<evidence type="ECO:0000256" key="4">
    <source>
        <dbReference type="ARBA" id="ARBA00023065"/>
    </source>
</evidence>
<dbReference type="Proteomes" id="UP001157126">
    <property type="component" value="Unassembled WGS sequence"/>
</dbReference>
<comment type="subcellular location">
    <subcellularLocation>
        <location evidence="1">Cell membrane</location>
        <topology evidence="1">Peripheral membrane protein</topology>
    </subcellularLocation>
</comment>
<dbReference type="PANTHER" id="PTHR42771:SF2">
    <property type="entry name" value="IRON(3+)-HYDROXAMATE IMPORT ATP-BINDING PROTEIN FHUC"/>
    <property type="match status" value="1"/>
</dbReference>
<reference evidence="8" key="1">
    <citation type="journal article" date="2019" name="Int. J. Syst. Evol. Microbiol.">
        <title>The Global Catalogue of Microorganisms (GCM) 10K type strain sequencing project: providing services to taxonomists for standard genome sequencing and annotation.</title>
        <authorList>
            <consortium name="The Broad Institute Genomics Platform"/>
            <consortium name="The Broad Institute Genome Sequencing Center for Infectious Disease"/>
            <person name="Wu L."/>
            <person name="Ma J."/>
        </authorList>
    </citation>
    <scope>NUCLEOTIDE SEQUENCE [LARGE SCALE GENOMIC DNA]</scope>
    <source>
        <strain evidence="8">NBRC 113072</strain>
    </source>
</reference>
<proteinExistence type="predicted"/>
<keyword evidence="7" id="KW-0547">Nucleotide-binding</keyword>
<dbReference type="Gene3D" id="3.40.50.300">
    <property type="entry name" value="P-loop containing nucleotide triphosphate hydrolases"/>
    <property type="match status" value="2"/>
</dbReference>
<keyword evidence="3" id="KW-1003">Cell membrane</keyword>
<keyword evidence="2" id="KW-0813">Transport</keyword>
<evidence type="ECO:0000256" key="5">
    <source>
        <dbReference type="ARBA" id="ARBA00023136"/>
    </source>
</evidence>
<dbReference type="CDD" id="cd00267">
    <property type="entry name" value="ABC_ATPase"/>
    <property type="match status" value="1"/>
</dbReference>
<dbReference type="InterPro" id="IPR051535">
    <property type="entry name" value="Siderophore_ABC-ATPase"/>
</dbReference>
<sequence length="253" mass="27587">MGTSDPRGAGMIGEEFSRLPLRRVEVRPDDPPEQGVWPLTIPAVARFAAHGLDLGAATVLVGENGTGKSTLVEAVAMAYGLNAEGGSTGAMNRTYASESGLHAHLRCIRSGGASRWGFFLRAETMHSFFTHQASAPSPWDPNFHHLSHGESFGALLDSSRFEGPGFYVLDEPESALSFTAQLALLGRLIDLTADGRSQVLLSTHSPVLASLPGARLLELGEWGWRESAWEDLELIDHYRRFLDGPERYLRYLV</sequence>
<dbReference type="PANTHER" id="PTHR42771">
    <property type="entry name" value="IRON(3+)-HYDROXAMATE IMPORT ATP-BINDING PROTEIN FHUC"/>
    <property type="match status" value="1"/>
</dbReference>
<keyword evidence="5" id="KW-0472">Membrane</keyword>
<keyword evidence="7" id="KW-0067">ATP-binding</keyword>
<evidence type="ECO:0000256" key="1">
    <source>
        <dbReference type="ARBA" id="ARBA00004202"/>
    </source>
</evidence>
<comment type="caution">
    <text evidence="7">The sequence shown here is derived from an EMBL/GenBank/DDBJ whole genome shotgun (WGS) entry which is preliminary data.</text>
</comment>
<evidence type="ECO:0000256" key="3">
    <source>
        <dbReference type="ARBA" id="ARBA00022475"/>
    </source>
</evidence>
<dbReference type="SUPFAM" id="SSF52540">
    <property type="entry name" value="P-loop containing nucleoside triphosphate hydrolases"/>
    <property type="match status" value="1"/>
</dbReference>
<keyword evidence="4" id="KW-0406">Ion transport</keyword>
<organism evidence="7 8">
    <name type="scientific">Mobilicoccus caccae</name>
    <dbReference type="NCBI Taxonomy" id="1859295"/>
    <lineage>
        <taxon>Bacteria</taxon>
        <taxon>Bacillati</taxon>
        <taxon>Actinomycetota</taxon>
        <taxon>Actinomycetes</taxon>
        <taxon>Micrococcales</taxon>
        <taxon>Dermatophilaceae</taxon>
        <taxon>Mobilicoccus</taxon>
    </lineage>
</organism>
<evidence type="ECO:0000256" key="2">
    <source>
        <dbReference type="ARBA" id="ARBA00022448"/>
    </source>
</evidence>
<name>A0ABQ6IT71_9MICO</name>
<dbReference type="InterPro" id="IPR027417">
    <property type="entry name" value="P-loop_NTPase"/>
</dbReference>
<keyword evidence="8" id="KW-1185">Reference proteome</keyword>
<dbReference type="GO" id="GO:0005524">
    <property type="term" value="F:ATP binding"/>
    <property type="evidence" value="ECO:0007669"/>
    <property type="project" value="UniProtKB-KW"/>
</dbReference>
<dbReference type="Pfam" id="PF13304">
    <property type="entry name" value="AAA_21"/>
    <property type="match status" value="1"/>
</dbReference>
<dbReference type="EMBL" id="BSUO01000001">
    <property type="protein sequence ID" value="GMA40246.1"/>
    <property type="molecule type" value="Genomic_DNA"/>
</dbReference>
<evidence type="ECO:0000259" key="6">
    <source>
        <dbReference type="Pfam" id="PF13304"/>
    </source>
</evidence>
<protein>
    <submittedName>
        <fullName evidence="7">ABC transporter, ATP-binding protein</fullName>
    </submittedName>
</protein>
<gene>
    <name evidence="7" type="ORF">GCM10025883_22910</name>
</gene>
<accession>A0ABQ6IT71</accession>